<comment type="caution">
    <text evidence="2">The sequence shown here is derived from an EMBL/GenBank/DDBJ whole genome shotgun (WGS) entry which is preliminary data.</text>
</comment>
<dbReference type="RefSeq" id="WP_344837536.1">
    <property type="nucleotide sequence ID" value="NZ_BAAAUV010000031.1"/>
</dbReference>
<evidence type="ECO:0008006" key="4">
    <source>
        <dbReference type="Google" id="ProtNLM"/>
    </source>
</evidence>
<keyword evidence="1" id="KW-0732">Signal</keyword>
<gene>
    <name evidence="2" type="ORF">GCM10010468_71550</name>
</gene>
<reference evidence="3" key="1">
    <citation type="journal article" date="2019" name="Int. J. Syst. Evol. Microbiol.">
        <title>The Global Catalogue of Microorganisms (GCM) 10K type strain sequencing project: providing services to taxonomists for standard genome sequencing and annotation.</title>
        <authorList>
            <consortium name="The Broad Institute Genomics Platform"/>
            <consortium name="The Broad Institute Genome Sequencing Center for Infectious Disease"/>
            <person name="Wu L."/>
            <person name="Ma J."/>
        </authorList>
    </citation>
    <scope>NUCLEOTIDE SEQUENCE [LARGE SCALE GENOMIC DNA]</scope>
    <source>
        <strain evidence="3">JCM 9377</strain>
    </source>
</reference>
<dbReference type="EMBL" id="BAAAUV010000031">
    <property type="protein sequence ID" value="GAA3236991.1"/>
    <property type="molecule type" value="Genomic_DNA"/>
</dbReference>
<keyword evidence="3" id="KW-1185">Reference proteome</keyword>
<dbReference type="Proteomes" id="UP001501237">
    <property type="component" value="Unassembled WGS sequence"/>
</dbReference>
<feature type="chain" id="PRO_5046886299" description="Secreted protein" evidence="1">
    <location>
        <begin position="26"/>
        <end position="242"/>
    </location>
</feature>
<evidence type="ECO:0000313" key="3">
    <source>
        <dbReference type="Proteomes" id="UP001501237"/>
    </source>
</evidence>
<sequence>MRFRKTAALLAAALGGALFASPAHAEFSRYQPSEADFATCPAKPAGAKDWTCYVSTAITGGFTIGTNRGLRIIMDQPLQFTAASGTLNDGTVVSAWGALKQTQNFKVVTVVPGTTIILSVLPEIEAKVVGLGLTDPDSLDGFKVKLQLWNSAGFLGQNCTIGTDADPVVLRPQENVTLPWVFWFTPMAKRWASENTYALPKSSNCGRIPLYMPNGLDSFIGLPSPSGTNTADFEWAVRHKTF</sequence>
<proteinExistence type="predicted"/>
<name>A0ABP6QLG9_9ACTN</name>
<evidence type="ECO:0000256" key="1">
    <source>
        <dbReference type="SAM" id="SignalP"/>
    </source>
</evidence>
<feature type="signal peptide" evidence="1">
    <location>
        <begin position="1"/>
        <end position="25"/>
    </location>
</feature>
<protein>
    <recommendedName>
        <fullName evidence="4">Secreted protein</fullName>
    </recommendedName>
</protein>
<organism evidence="2 3">
    <name type="scientific">Actinocorallia longicatena</name>
    <dbReference type="NCBI Taxonomy" id="111803"/>
    <lineage>
        <taxon>Bacteria</taxon>
        <taxon>Bacillati</taxon>
        <taxon>Actinomycetota</taxon>
        <taxon>Actinomycetes</taxon>
        <taxon>Streptosporangiales</taxon>
        <taxon>Thermomonosporaceae</taxon>
        <taxon>Actinocorallia</taxon>
    </lineage>
</organism>
<accession>A0ABP6QLG9</accession>
<evidence type="ECO:0000313" key="2">
    <source>
        <dbReference type="EMBL" id="GAA3236991.1"/>
    </source>
</evidence>